<dbReference type="AlphaFoldDB" id="A0A8H6FK14"/>
<dbReference type="Proteomes" id="UP000593566">
    <property type="component" value="Unassembled WGS sequence"/>
</dbReference>
<dbReference type="GeneID" id="59332669"/>
<dbReference type="RefSeq" id="XP_037157180.1">
    <property type="nucleotide sequence ID" value="XM_037295179.1"/>
</dbReference>
<organism evidence="2 3">
    <name type="scientific">Letharia lupina</name>
    <dbReference type="NCBI Taxonomy" id="560253"/>
    <lineage>
        <taxon>Eukaryota</taxon>
        <taxon>Fungi</taxon>
        <taxon>Dikarya</taxon>
        <taxon>Ascomycota</taxon>
        <taxon>Pezizomycotina</taxon>
        <taxon>Lecanoromycetes</taxon>
        <taxon>OSLEUM clade</taxon>
        <taxon>Lecanoromycetidae</taxon>
        <taxon>Lecanorales</taxon>
        <taxon>Lecanorineae</taxon>
        <taxon>Parmeliaceae</taxon>
        <taxon>Letharia</taxon>
    </lineage>
</organism>
<accession>A0A8H6FK14</accession>
<comment type="caution">
    <text evidence="2">The sequence shown here is derived from an EMBL/GenBank/DDBJ whole genome shotgun (WGS) entry which is preliminary data.</text>
</comment>
<dbReference type="EMBL" id="JACCJB010000002">
    <property type="protein sequence ID" value="KAF6229923.1"/>
    <property type="molecule type" value="Genomic_DNA"/>
</dbReference>
<protein>
    <recommendedName>
        <fullName evidence="1">Dienelactone hydrolase domain-containing protein</fullName>
    </recommendedName>
</protein>
<name>A0A8H6FK14_9LECA</name>
<evidence type="ECO:0000259" key="1">
    <source>
        <dbReference type="Pfam" id="PF01738"/>
    </source>
</evidence>
<proteinExistence type="predicted"/>
<dbReference type="InterPro" id="IPR002925">
    <property type="entry name" value="Dienelactn_hydro"/>
</dbReference>
<keyword evidence="3" id="KW-1185">Reference proteome</keyword>
<feature type="domain" description="Dienelactone hydrolase" evidence="1">
    <location>
        <begin position="32"/>
        <end position="248"/>
    </location>
</feature>
<dbReference type="Pfam" id="PF01738">
    <property type="entry name" value="DLH"/>
    <property type="match status" value="1"/>
</dbReference>
<gene>
    <name evidence="2" type="ORF">HO133_004260</name>
</gene>
<dbReference type="PANTHER" id="PTHR47668">
    <property type="entry name" value="DIENELACTONE HYDROLASE FAMILY PROTEIN (AFU_ORTHOLOGUE AFUA_6G01940)"/>
    <property type="match status" value="1"/>
</dbReference>
<dbReference type="PANTHER" id="PTHR47668:SF1">
    <property type="entry name" value="DIENELACTONE HYDROLASE DOMAIN-CONTAINING PROTEIN-RELATED"/>
    <property type="match status" value="1"/>
</dbReference>
<sequence>MAEVDKACCSLPAVTTHDYKPNGTYTKLAGLDVYQTGPPNSTRALIAVYDVFGSTPQTLQGADLLSHSLDALVLVPDFFKGKPLPLSLYPPDTDEKKKIAGEFMQGTANIDASLKTLGKMVVEAKGAYGDVKGWGCYGLCWGGKLAVLNSGAGTEFKAAGTAHPGRLVKEDAEKLTIPFICLFSKEDGTPELMQEYGQALEKNDENVVEKYGSMHHGWMGARANLGDKENLKEFERGYTQLAGFFSKHL</sequence>
<dbReference type="Gene3D" id="3.40.50.1820">
    <property type="entry name" value="alpha/beta hydrolase"/>
    <property type="match status" value="1"/>
</dbReference>
<evidence type="ECO:0000313" key="2">
    <source>
        <dbReference type="EMBL" id="KAF6229923.1"/>
    </source>
</evidence>
<evidence type="ECO:0000313" key="3">
    <source>
        <dbReference type="Proteomes" id="UP000593566"/>
    </source>
</evidence>
<dbReference type="GO" id="GO:0016787">
    <property type="term" value="F:hydrolase activity"/>
    <property type="evidence" value="ECO:0007669"/>
    <property type="project" value="InterPro"/>
</dbReference>
<dbReference type="InterPro" id="IPR029058">
    <property type="entry name" value="AB_hydrolase_fold"/>
</dbReference>
<reference evidence="2 3" key="1">
    <citation type="journal article" date="2020" name="Genomics">
        <title>Complete, high-quality genomes from long-read metagenomic sequencing of two wolf lichen thalli reveals enigmatic genome architecture.</title>
        <authorList>
            <person name="McKenzie S.K."/>
            <person name="Walston R.F."/>
            <person name="Allen J.L."/>
        </authorList>
    </citation>
    <scope>NUCLEOTIDE SEQUENCE [LARGE SCALE GENOMIC DNA]</scope>
    <source>
        <strain evidence="2">WasteWater1</strain>
    </source>
</reference>
<dbReference type="SUPFAM" id="SSF53474">
    <property type="entry name" value="alpha/beta-Hydrolases"/>
    <property type="match status" value="1"/>
</dbReference>